<feature type="compositionally biased region" description="Low complexity" evidence="3">
    <location>
        <begin position="1049"/>
        <end position="1060"/>
    </location>
</feature>
<evidence type="ECO:0000313" key="5">
    <source>
        <dbReference type="Proteomes" id="UP000664859"/>
    </source>
</evidence>
<feature type="region of interest" description="Disordered" evidence="3">
    <location>
        <begin position="838"/>
        <end position="877"/>
    </location>
</feature>
<dbReference type="Pfam" id="PF13812">
    <property type="entry name" value="PPR_3"/>
    <property type="match status" value="1"/>
</dbReference>
<name>A0A836C6I1_9STRA</name>
<comment type="caution">
    <text evidence="4">The sequence shown here is derived from an EMBL/GenBank/DDBJ whole genome shotgun (WGS) entry which is preliminary data.</text>
</comment>
<evidence type="ECO:0000313" key="4">
    <source>
        <dbReference type="EMBL" id="KAG5174925.1"/>
    </source>
</evidence>
<dbReference type="OrthoDB" id="185373at2759"/>
<gene>
    <name evidence="4" type="ORF">JKP88DRAFT_339919</name>
</gene>
<dbReference type="PROSITE" id="PS51375">
    <property type="entry name" value="PPR"/>
    <property type="match status" value="3"/>
</dbReference>
<dbReference type="Pfam" id="PF01535">
    <property type="entry name" value="PPR"/>
    <property type="match status" value="1"/>
</dbReference>
<reference evidence="4" key="1">
    <citation type="submission" date="2021-02" db="EMBL/GenBank/DDBJ databases">
        <title>First Annotated Genome of the Yellow-green Alga Tribonema minus.</title>
        <authorList>
            <person name="Mahan K.M."/>
        </authorList>
    </citation>
    <scope>NUCLEOTIDE SEQUENCE</scope>
    <source>
        <strain evidence="4">UTEX B ZZ1240</strain>
    </source>
</reference>
<accession>A0A836C6I1</accession>
<feature type="region of interest" description="Disordered" evidence="3">
    <location>
        <begin position="252"/>
        <end position="277"/>
    </location>
</feature>
<feature type="compositionally biased region" description="Gly residues" evidence="3">
    <location>
        <begin position="1066"/>
        <end position="1076"/>
    </location>
</feature>
<feature type="compositionally biased region" description="Basic and acidic residues" evidence="3">
    <location>
        <begin position="22"/>
        <end position="32"/>
    </location>
</feature>
<keyword evidence="1" id="KW-0677">Repeat</keyword>
<proteinExistence type="predicted"/>
<keyword evidence="5" id="KW-1185">Reference proteome</keyword>
<dbReference type="PANTHER" id="PTHR47447">
    <property type="entry name" value="OS03G0856100 PROTEIN"/>
    <property type="match status" value="1"/>
</dbReference>
<feature type="compositionally biased region" description="Acidic residues" evidence="3">
    <location>
        <begin position="843"/>
        <end position="864"/>
    </location>
</feature>
<feature type="repeat" description="PPR" evidence="2">
    <location>
        <begin position="393"/>
        <end position="427"/>
    </location>
</feature>
<feature type="compositionally biased region" description="Acidic residues" evidence="3">
    <location>
        <begin position="923"/>
        <end position="955"/>
    </location>
</feature>
<sequence>MELRPPHASPPPPRAAQAHGEPGWRLRAERESTRIEGRAATDHALAVGDGEAEQDKFAGYVEELLAPRGEDADAGAVARSRRLDADSLWVQARSSAAAAAAAAAAGGGADAAAATRKYNLLLRALGAQGRFAEARSIAWREMDERGVPADAGTFSALLSGAARARDGAAIDRIWAAMRQQRSGACAAAAAAARAPAPFRTWFWLHECSREPVVSRSQPCIKPTNLRTLQVSVWSVAQDDRSNFNMYLQRAPRAASAQTGEPVSPPADTCEERSRTLPSAPTSGACGNAFPPHMHVLHRRACALSMFCAPGVTAAATGEPVSPREDTWGALLHALVRCERVDDALAAGAAMREAREPWNNYTYNTLLTGLVKQDRLDEAWAMYREMIGEEVERDVHVYTTMMRACALGREFERAMQLMDELEVRGLQPAQATFNALLRAAATSPLWMKAYGNMVDRLRGRMRGYGIPPSQETFQSLLACYGNHGDADGVQSVLAEMQAWALTQRALDPVEARAGLIRGPVRGPPRGVARMRTDASAKGHQQGALQAGEVPLQLGTGEGGAVAAMSQGEGGEVAALAGGWEGASALTVPTYNAVLSAYSGCMSVGEKMGTRPRYGSLPEHVEEMEKQRLAHRIIRISRRDRDRLEELRMATLDYDRDKEEAVTGKNRVPGKRVKFRGMTHVEDMRTEEAYEDYKALLAEAVAKHDARERGEPAPAAALTDGGEGARGERRVMRRGPDGALYRDWSAEATDVEELIEELRLEQQAGFSLAQRSEHVARLRPRSASDAPPSRPLRLPTAMALLSCVLLFENCQGAGGRGALLRPCGGDCVLAGCSPWWPSSDAIAEGGEDAEEYDSEDEDSDEDDEDDQQRRRRRYTEDDVAELAAQLRAEERGDYSHLDAEVELEVARDPRWRAMMDRLKRRQEMGDEFSDDDEDDDEADDDEDAEEVPGDSDDETSDAEQGGEAGEVLMLDADGNLVSKPAGDDDAFDLDDNAAAAPSGIDGGGSGDGAPLQQLSDDEILEKMALVKAAQRRPGGVTPADLARIFGPAPPADDASGALLAPPRLLSEGGEGGAQGGGEGEGDEAPWQRPADPLVAELEEVLGEDLGGEVAPPAAAAAAAEGEREAAVLAPWAGAPAKASSDDAIARLLAGEDMDIELEEDGRGGWDVVPESRRQRREAKVEVEVADDAPHGGSALMERPPDDPFFLNRMPLAERRRYISAYAEQAYDAAITAHGAPDRTLVNWMLKVHAEALQVDTALAFLEQEFPLRGIEPDRTTARVLVRMLCRARRPADAAALELRARGAWGVGVDPECLGMVLCEWSKRDDHERMAAVLDDFAAARVVPPEKWLAFTRRNALKARFAHPALPPDPAAWTREVKRPVRRRQEVRAVQSGMARRGVLGARSRIY</sequence>
<dbReference type="EMBL" id="JAFCMP010000557">
    <property type="protein sequence ID" value="KAG5174925.1"/>
    <property type="molecule type" value="Genomic_DNA"/>
</dbReference>
<evidence type="ECO:0000256" key="3">
    <source>
        <dbReference type="SAM" id="MobiDB-lite"/>
    </source>
</evidence>
<organism evidence="4 5">
    <name type="scientific">Tribonema minus</name>
    <dbReference type="NCBI Taxonomy" id="303371"/>
    <lineage>
        <taxon>Eukaryota</taxon>
        <taxon>Sar</taxon>
        <taxon>Stramenopiles</taxon>
        <taxon>Ochrophyta</taxon>
        <taxon>PX clade</taxon>
        <taxon>Xanthophyceae</taxon>
        <taxon>Tribonematales</taxon>
        <taxon>Tribonemataceae</taxon>
        <taxon>Tribonema</taxon>
    </lineage>
</organism>
<feature type="region of interest" description="Disordered" evidence="3">
    <location>
        <begin position="918"/>
        <end position="1090"/>
    </location>
</feature>
<dbReference type="Proteomes" id="UP000664859">
    <property type="component" value="Unassembled WGS sequence"/>
</dbReference>
<feature type="region of interest" description="Disordered" evidence="3">
    <location>
        <begin position="703"/>
        <end position="727"/>
    </location>
</feature>
<evidence type="ECO:0000256" key="2">
    <source>
        <dbReference type="PROSITE-ProRule" id="PRU00708"/>
    </source>
</evidence>
<evidence type="ECO:0000256" key="1">
    <source>
        <dbReference type="ARBA" id="ARBA00022737"/>
    </source>
</evidence>
<protein>
    <recommendedName>
        <fullName evidence="6">Pentatricopeptide repeat-containing protein</fullName>
    </recommendedName>
</protein>
<feature type="repeat" description="PPR" evidence="2">
    <location>
        <begin position="114"/>
        <end position="149"/>
    </location>
</feature>
<feature type="repeat" description="PPR" evidence="2">
    <location>
        <begin position="358"/>
        <end position="392"/>
    </location>
</feature>
<dbReference type="InterPro" id="IPR011990">
    <property type="entry name" value="TPR-like_helical_dom_sf"/>
</dbReference>
<dbReference type="Pfam" id="PF13041">
    <property type="entry name" value="PPR_2"/>
    <property type="match status" value="1"/>
</dbReference>
<dbReference type="PANTHER" id="PTHR47447:SF17">
    <property type="entry name" value="OS12G0638900 PROTEIN"/>
    <property type="match status" value="1"/>
</dbReference>
<dbReference type="NCBIfam" id="TIGR00756">
    <property type="entry name" value="PPR"/>
    <property type="match status" value="2"/>
</dbReference>
<dbReference type="Gene3D" id="1.25.40.10">
    <property type="entry name" value="Tetratricopeptide repeat domain"/>
    <property type="match status" value="3"/>
</dbReference>
<evidence type="ECO:0008006" key="6">
    <source>
        <dbReference type="Google" id="ProtNLM"/>
    </source>
</evidence>
<dbReference type="InterPro" id="IPR002885">
    <property type="entry name" value="PPR_rpt"/>
</dbReference>
<feature type="region of interest" description="Disordered" evidence="3">
    <location>
        <begin position="1"/>
        <end position="32"/>
    </location>
</feature>